<protein>
    <submittedName>
        <fullName evidence="1">Uncharacterized protein</fullName>
    </submittedName>
</protein>
<accession>A0A0E9WIQ6</accession>
<name>A0A0E9WIQ6_ANGAN</name>
<proteinExistence type="predicted"/>
<dbReference type="AlphaFoldDB" id="A0A0E9WIQ6"/>
<sequence>MQTHILKGYLKCQKNKVPVATNYRGKNGIILNRLYLTMYGQDAILGNVLVFGGQMQIGNTRFNNMQMACH</sequence>
<organism evidence="1">
    <name type="scientific">Anguilla anguilla</name>
    <name type="common">European freshwater eel</name>
    <name type="synonym">Muraena anguilla</name>
    <dbReference type="NCBI Taxonomy" id="7936"/>
    <lineage>
        <taxon>Eukaryota</taxon>
        <taxon>Metazoa</taxon>
        <taxon>Chordata</taxon>
        <taxon>Craniata</taxon>
        <taxon>Vertebrata</taxon>
        <taxon>Euteleostomi</taxon>
        <taxon>Actinopterygii</taxon>
        <taxon>Neopterygii</taxon>
        <taxon>Teleostei</taxon>
        <taxon>Anguilliformes</taxon>
        <taxon>Anguillidae</taxon>
        <taxon>Anguilla</taxon>
    </lineage>
</organism>
<dbReference type="EMBL" id="GBXM01019219">
    <property type="protein sequence ID" value="JAH89358.1"/>
    <property type="molecule type" value="Transcribed_RNA"/>
</dbReference>
<reference evidence="1" key="2">
    <citation type="journal article" date="2015" name="Fish Shellfish Immunol.">
        <title>Early steps in the European eel (Anguilla anguilla)-Vibrio vulnificus interaction in the gills: Role of the RtxA13 toxin.</title>
        <authorList>
            <person name="Callol A."/>
            <person name="Pajuelo D."/>
            <person name="Ebbesson L."/>
            <person name="Teles M."/>
            <person name="MacKenzie S."/>
            <person name="Amaro C."/>
        </authorList>
    </citation>
    <scope>NUCLEOTIDE SEQUENCE</scope>
</reference>
<evidence type="ECO:0000313" key="1">
    <source>
        <dbReference type="EMBL" id="JAH89358.1"/>
    </source>
</evidence>
<reference evidence="1" key="1">
    <citation type="submission" date="2014-11" db="EMBL/GenBank/DDBJ databases">
        <authorList>
            <person name="Amaro Gonzalez C."/>
        </authorList>
    </citation>
    <scope>NUCLEOTIDE SEQUENCE</scope>
</reference>